<organism evidence="2 3">
    <name type="scientific">Puccinia coronata f. sp. avenae</name>
    <dbReference type="NCBI Taxonomy" id="200324"/>
    <lineage>
        <taxon>Eukaryota</taxon>
        <taxon>Fungi</taxon>
        <taxon>Dikarya</taxon>
        <taxon>Basidiomycota</taxon>
        <taxon>Pucciniomycotina</taxon>
        <taxon>Pucciniomycetes</taxon>
        <taxon>Pucciniales</taxon>
        <taxon>Pucciniaceae</taxon>
        <taxon>Puccinia</taxon>
    </lineage>
</organism>
<feature type="compositionally biased region" description="Basic residues" evidence="1">
    <location>
        <begin position="98"/>
        <end position="109"/>
    </location>
</feature>
<feature type="compositionally biased region" description="Acidic residues" evidence="1">
    <location>
        <begin position="598"/>
        <end position="607"/>
    </location>
</feature>
<feature type="compositionally biased region" description="Low complexity" evidence="1">
    <location>
        <begin position="156"/>
        <end position="167"/>
    </location>
</feature>
<reference evidence="2 3" key="1">
    <citation type="submission" date="2017-11" db="EMBL/GenBank/DDBJ databases">
        <title>De novo assembly and phasing of dikaryotic genomes from two isolates of Puccinia coronata f. sp. avenae, the causal agent of oat crown rust.</title>
        <authorList>
            <person name="Miller M.E."/>
            <person name="Zhang Y."/>
            <person name="Omidvar V."/>
            <person name="Sperschneider J."/>
            <person name="Schwessinger B."/>
            <person name="Raley C."/>
            <person name="Palmer J.M."/>
            <person name="Garnica D."/>
            <person name="Upadhyaya N."/>
            <person name="Rathjen J."/>
            <person name="Taylor J.M."/>
            <person name="Park R.F."/>
            <person name="Dodds P.N."/>
            <person name="Hirsch C.D."/>
            <person name="Kianian S.F."/>
            <person name="Figueroa M."/>
        </authorList>
    </citation>
    <scope>NUCLEOTIDE SEQUENCE [LARGE SCALE GENOMIC DNA]</scope>
    <source>
        <strain evidence="2">12SD80</strain>
    </source>
</reference>
<feature type="compositionally biased region" description="Polar residues" evidence="1">
    <location>
        <begin position="358"/>
        <end position="374"/>
    </location>
</feature>
<gene>
    <name evidence="2" type="ORF">PCASD_13890</name>
</gene>
<proteinExistence type="predicted"/>
<feature type="compositionally biased region" description="Basic and acidic residues" evidence="1">
    <location>
        <begin position="77"/>
        <end position="97"/>
    </location>
</feature>
<dbReference type="EMBL" id="PGCI01000235">
    <property type="protein sequence ID" value="PLW32791.1"/>
    <property type="molecule type" value="Genomic_DNA"/>
</dbReference>
<dbReference type="Proteomes" id="UP000235392">
    <property type="component" value="Unassembled WGS sequence"/>
</dbReference>
<feature type="compositionally biased region" description="Low complexity" evidence="1">
    <location>
        <begin position="10"/>
        <end position="27"/>
    </location>
</feature>
<feature type="region of interest" description="Disordered" evidence="1">
    <location>
        <begin position="355"/>
        <end position="374"/>
    </location>
</feature>
<evidence type="ECO:0000313" key="3">
    <source>
        <dbReference type="Proteomes" id="UP000235392"/>
    </source>
</evidence>
<comment type="caution">
    <text evidence="2">The sequence shown here is derived from an EMBL/GenBank/DDBJ whole genome shotgun (WGS) entry which is preliminary data.</text>
</comment>
<feature type="compositionally biased region" description="Basic and acidic residues" evidence="1">
    <location>
        <begin position="33"/>
        <end position="46"/>
    </location>
</feature>
<protein>
    <submittedName>
        <fullName evidence="2">Uncharacterized protein</fullName>
    </submittedName>
</protein>
<feature type="region of interest" description="Disordered" evidence="1">
    <location>
        <begin position="1"/>
        <end position="332"/>
    </location>
</feature>
<feature type="compositionally biased region" description="Pro residues" evidence="1">
    <location>
        <begin position="566"/>
        <end position="578"/>
    </location>
</feature>
<feature type="compositionally biased region" description="Low complexity" evidence="1">
    <location>
        <begin position="205"/>
        <end position="227"/>
    </location>
</feature>
<feature type="compositionally biased region" description="Basic and acidic residues" evidence="1">
    <location>
        <begin position="110"/>
        <end position="119"/>
    </location>
</feature>
<evidence type="ECO:0000313" key="2">
    <source>
        <dbReference type="EMBL" id="PLW32791.1"/>
    </source>
</evidence>
<feature type="compositionally biased region" description="Polar residues" evidence="1">
    <location>
        <begin position="172"/>
        <end position="200"/>
    </location>
</feature>
<evidence type="ECO:0000256" key="1">
    <source>
        <dbReference type="SAM" id="MobiDB-lite"/>
    </source>
</evidence>
<feature type="region of interest" description="Disordered" evidence="1">
    <location>
        <begin position="564"/>
        <end position="607"/>
    </location>
</feature>
<feature type="region of interest" description="Disordered" evidence="1">
    <location>
        <begin position="391"/>
        <end position="410"/>
    </location>
</feature>
<dbReference type="AlphaFoldDB" id="A0A2N5U4W7"/>
<feature type="compositionally biased region" description="Basic and acidic residues" evidence="1">
    <location>
        <begin position="308"/>
        <end position="324"/>
    </location>
</feature>
<name>A0A2N5U4W7_9BASI</name>
<sequence length="607" mass="65213">MTHPESGTFPSPASTQSVATTTTASTPKNYHQQQHDCEVYWDDHQQHNRIIYRVKQPHSNSKRNSALAGIPSPSKPASDRGEPKQEIEGLHLHEQNHKALRYNKRRKSRPQTDAEHHEPNPPLASTSAPQPPLLPKQKAWQELATRLSTRRKRESSSSSSNLPEPTSHALDSPQTRPTTPGTPKSNLSELKLHNGSNQNPARRVSASSSSIATPHAPHLARPPAANPSHPRAFTSNQSSLPPKIASKFRKPATGPLPNDLTANNTYSTKPVTNHPNCDSLRPPRAHSLGKCKAEDRPCAAIPEEEETRTEQERRAPTREEKAGEACDPWEVEEDDEFGSQLLELADLVEKEQRMSQELAAQQPSKIHCTTASVTPQPAPWKLVEHKKKTPASLLGPGKAAPTPATRPLPLMPAKSSNIVTIPHNKNLNPPQAAAAAAAAAPNGLLKQSAIIYKTGMVSKAGIATTKLNTVPSKAVGARSGAIGGGNTGAPRLAEAAATGRKSGVRVLYQPPGGATTTKPTDAAPLLARTPSHQTAAQQTRSSYSDALLRKSSAVRVLPQNPLLLPVAPPARKPPPTVVVPPHTQNLDLDSLFSGIDGSDLDWDPDDQ</sequence>
<accession>A0A2N5U4W7</accession>
<feature type="compositionally biased region" description="Polar residues" evidence="1">
    <location>
        <begin position="260"/>
        <end position="276"/>
    </location>
</feature>